<evidence type="ECO:0000313" key="3">
    <source>
        <dbReference type="Proteomes" id="UP000827092"/>
    </source>
</evidence>
<dbReference type="AlphaFoldDB" id="A0AAV6URH8"/>
<feature type="compositionally biased region" description="Basic residues" evidence="1">
    <location>
        <begin position="85"/>
        <end position="101"/>
    </location>
</feature>
<feature type="compositionally biased region" description="Low complexity" evidence="1">
    <location>
        <begin position="108"/>
        <end position="120"/>
    </location>
</feature>
<reference evidence="2 3" key="1">
    <citation type="journal article" date="2022" name="Nat. Ecol. Evol.">
        <title>A masculinizing supergene underlies an exaggerated male reproductive morph in a spider.</title>
        <authorList>
            <person name="Hendrickx F."/>
            <person name="De Corte Z."/>
            <person name="Sonet G."/>
            <person name="Van Belleghem S.M."/>
            <person name="Kostlbacher S."/>
            <person name="Vangestel C."/>
        </authorList>
    </citation>
    <scope>NUCLEOTIDE SEQUENCE [LARGE SCALE GENOMIC DNA]</scope>
    <source>
        <strain evidence="2">W744_W776</strain>
    </source>
</reference>
<feature type="compositionally biased region" description="Low complexity" evidence="1">
    <location>
        <begin position="35"/>
        <end position="48"/>
    </location>
</feature>
<organism evidence="2 3">
    <name type="scientific">Oedothorax gibbosus</name>
    <dbReference type="NCBI Taxonomy" id="931172"/>
    <lineage>
        <taxon>Eukaryota</taxon>
        <taxon>Metazoa</taxon>
        <taxon>Ecdysozoa</taxon>
        <taxon>Arthropoda</taxon>
        <taxon>Chelicerata</taxon>
        <taxon>Arachnida</taxon>
        <taxon>Araneae</taxon>
        <taxon>Araneomorphae</taxon>
        <taxon>Entelegynae</taxon>
        <taxon>Araneoidea</taxon>
        <taxon>Linyphiidae</taxon>
        <taxon>Erigoninae</taxon>
        <taxon>Oedothorax</taxon>
    </lineage>
</organism>
<feature type="region of interest" description="Disordered" evidence="1">
    <location>
        <begin position="63"/>
        <end position="126"/>
    </location>
</feature>
<feature type="compositionally biased region" description="Low complexity" evidence="1">
    <location>
        <begin position="72"/>
        <end position="84"/>
    </location>
</feature>
<feature type="compositionally biased region" description="Low complexity" evidence="1">
    <location>
        <begin position="16"/>
        <end position="28"/>
    </location>
</feature>
<feature type="region of interest" description="Disordered" evidence="1">
    <location>
        <begin position="13"/>
        <end position="51"/>
    </location>
</feature>
<dbReference type="PANTHER" id="PTHR38338:SF1">
    <property type="entry name" value="AGAP013079-PA"/>
    <property type="match status" value="1"/>
</dbReference>
<gene>
    <name evidence="2" type="ORF">JTE90_015646</name>
</gene>
<proteinExistence type="predicted"/>
<comment type="caution">
    <text evidence="2">The sequence shown here is derived from an EMBL/GenBank/DDBJ whole genome shotgun (WGS) entry which is preliminary data.</text>
</comment>
<evidence type="ECO:0000256" key="1">
    <source>
        <dbReference type="SAM" id="MobiDB-lite"/>
    </source>
</evidence>
<evidence type="ECO:0000313" key="2">
    <source>
        <dbReference type="EMBL" id="KAG8186709.1"/>
    </source>
</evidence>
<dbReference type="Proteomes" id="UP000827092">
    <property type="component" value="Unassembled WGS sequence"/>
</dbReference>
<keyword evidence="3" id="KW-1185">Reference proteome</keyword>
<accession>A0AAV6URH8</accession>
<dbReference type="EMBL" id="JAFNEN010000293">
    <property type="protein sequence ID" value="KAG8186709.1"/>
    <property type="molecule type" value="Genomic_DNA"/>
</dbReference>
<sequence length="126" mass="13677">MAFMMPVMKNDYNIYSSRSRTSSNNSVPSRRHTQSESAPVSLSSSPGSDVEERLAAISLGCSPRRGSRLDEVVSTSKSASSSSLHKFHSKVVEKLRRKLRSSSRDESSSQAENSTASSNSKQTTSS</sequence>
<protein>
    <submittedName>
        <fullName evidence="2">Uncharacterized protein</fullName>
    </submittedName>
</protein>
<name>A0AAV6URH8_9ARAC</name>
<dbReference type="PANTHER" id="PTHR38338">
    <property type="entry name" value="AGAP013079-PA"/>
    <property type="match status" value="1"/>
</dbReference>